<keyword evidence="5 10" id="KW-0547">Nucleotide-binding</keyword>
<dbReference type="Gene3D" id="2.40.50.140">
    <property type="entry name" value="Nucleic acid-binding proteins"/>
    <property type="match status" value="1"/>
</dbReference>
<feature type="domain" description="CP-type G" evidence="12">
    <location>
        <begin position="62"/>
        <end position="218"/>
    </location>
</feature>
<keyword evidence="9 10" id="KW-0342">GTP-binding</keyword>
<evidence type="ECO:0000256" key="9">
    <source>
        <dbReference type="ARBA" id="ARBA00023134"/>
    </source>
</evidence>
<evidence type="ECO:0000313" key="13">
    <source>
        <dbReference type="EMBL" id="MXQ73418.1"/>
    </source>
</evidence>
<dbReference type="GO" id="GO:0042274">
    <property type="term" value="P:ribosomal small subunit biogenesis"/>
    <property type="evidence" value="ECO:0007669"/>
    <property type="project" value="UniProtKB-UniRule"/>
</dbReference>
<protein>
    <recommendedName>
        <fullName evidence="10">Small ribosomal subunit biogenesis GTPase RsgA</fullName>
        <ecNumber evidence="10">3.6.1.-</ecNumber>
    </recommendedName>
</protein>
<dbReference type="GO" id="GO:0019843">
    <property type="term" value="F:rRNA binding"/>
    <property type="evidence" value="ECO:0007669"/>
    <property type="project" value="UniProtKB-KW"/>
</dbReference>
<dbReference type="InterPro" id="IPR031944">
    <property type="entry name" value="RsgA_N"/>
</dbReference>
<feature type="domain" description="EngC GTPase" evidence="11">
    <location>
        <begin position="71"/>
        <end position="216"/>
    </location>
</feature>
<dbReference type="InterPro" id="IPR010914">
    <property type="entry name" value="RsgA_GTPase_dom"/>
</dbReference>
<keyword evidence="3 10" id="KW-0479">Metal-binding</keyword>
<dbReference type="PROSITE" id="PS51721">
    <property type="entry name" value="G_CP"/>
    <property type="match status" value="1"/>
</dbReference>
<dbReference type="PANTHER" id="PTHR32120">
    <property type="entry name" value="SMALL RIBOSOMAL SUBUNIT BIOGENESIS GTPASE RSGA"/>
    <property type="match status" value="1"/>
</dbReference>
<evidence type="ECO:0000259" key="12">
    <source>
        <dbReference type="PROSITE" id="PS51721"/>
    </source>
</evidence>
<dbReference type="SUPFAM" id="SSF50249">
    <property type="entry name" value="Nucleic acid-binding proteins"/>
    <property type="match status" value="1"/>
</dbReference>
<comment type="similarity">
    <text evidence="10">Belongs to the TRAFAC class YlqF/YawG GTPase family. RsgA subfamily.</text>
</comment>
<organism evidence="13 14">
    <name type="scientific">Copranaerobaculum intestinale</name>
    <dbReference type="NCBI Taxonomy" id="2692629"/>
    <lineage>
        <taxon>Bacteria</taxon>
        <taxon>Bacillati</taxon>
        <taxon>Bacillota</taxon>
        <taxon>Erysipelotrichia</taxon>
        <taxon>Erysipelotrichales</taxon>
        <taxon>Erysipelotrichaceae</taxon>
        <taxon>Copranaerobaculum</taxon>
    </lineage>
</organism>
<dbReference type="Pfam" id="PF03193">
    <property type="entry name" value="RsgA_GTPase"/>
    <property type="match status" value="1"/>
</dbReference>
<comment type="subcellular location">
    <subcellularLocation>
        <location evidence="10">Cytoplasm</location>
    </subcellularLocation>
</comment>
<dbReference type="InterPro" id="IPR004881">
    <property type="entry name" value="Ribosome_biogen_GTPase_RsgA"/>
</dbReference>
<dbReference type="Gene3D" id="3.40.50.300">
    <property type="entry name" value="P-loop containing nucleotide triphosphate hydrolases"/>
    <property type="match status" value="1"/>
</dbReference>
<comment type="cofactor">
    <cofactor evidence="10">
        <name>Zn(2+)</name>
        <dbReference type="ChEBI" id="CHEBI:29105"/>
    </cofactor>
    <text evidence="10">Binds 1 zinc ion per subunit.</text>
</comment>
<gene>
    <name evidence="10 13" type="primary">rsgA</name>
    <name evidence="13" type="ORF">GSF08_05675</name>
</gene>
<sequence>MKKGTIIKIISNQYDVLSEAGDRISCVAMGKLRKSRSPVVGDHVWWETIGDKNGIQKIMPRRNELKRPLIANVDQAIIVMSSVDPDFSSTLIDRLIFQICYAGIRPLLCVTKCDLIGSDHVVWKQIEDYRSSGYEVYVSGIGYDNHDLILALKDKISVLTGQSGAGKSSLLNRIEPSFHLQTQEISKALGRGKHTTRHCELWKVKEGWVADTPGFSSLDFSTMDMQKLAECIPDFKPYQGQCKFRDCIHRNEPDCAVSQAVDEKRIVKSRYMHYLDILDMIEQTKTKYR</sequence>
<evidence type="ECO:0000256" key="5">
    <source>
        <dbReference type="ARBA" id="ARBA00022741"/>
    </source>
</evidence>
<evidence type="ECO:0000256" key="10">
    <source>
        <dbReference type="HAMAP-Rule" id="MF_01820"/>
    </source>
</evidence>
<comment type="subunit">
    <text evidence="10">Monomer. Associates with 30S ribosomal subunit, binds 16S rRNA.</text>
</comment>
<evidence type="ECO:0000256" key="4">
    <source>
        <dbReference type="ARBA" id="ARBA00022730"/>
    </source>
</evidence>
<evidence type="ECO:0000256" key="8">
    <source>
        <dbReference type="ARBA" id="ARBA00022884"/>
    </source>
</evidence>
<dbReference type="SUPFAM" id="SSF52540">
    <property type="entry name" value="P-loop containing nucleoside triphosphate hydrolases"/>
    <property type="match status" value="1"/>
</dbReference>
<feature type="binding site" evidence="10">
    <location>
        <position position="247"/>
    </location>
    <ligand>
        <name>Zn(2+)</name>
        <dbReference type="ChEBI" id="CHEBI:29105"/>
    </ligand>
</feature>
<accession>A0A6N8U5D5</accession>
<dbReference type="EMBL" id="WUUQ01000002">
    <property type="protein sequence ID" value="MXQ73418.1"/>
    <property type="molecule type" value="Genomic_DNA"/>
</dbReference>
<dbReference type="PANTHER" id="PTHR32120:SF11">
    <property type="entry name" value="SMALL RIBOSOMAL SUBUNIT BIOGENESIS GTPASE RSGA 1, MITOCHONDRIAL-RELATED"/>
    <property type="match status" value="1"/>
</dbReference>
<feature type="binding site" evidence="10">
    <location>
        <position position="249"/>
    </location>
    <ligand>
        <name>Zn(2+)</name>
        <dbReference type="ChEBI" id="CHEBI:29105"/>
    </ligand>
</feature>
<reference evidence="13 14" key="1">
    <citation type="submission" date="2019-12" db="EMBL/GenBank/DDBJ databases">
        <authorList>
            <person name="Yang R."/>
        </authorList>
    </citation>
    <scope>NUCLEOTIDE SEQUENCE [LARGE SCALE GENOMIC DNA]</scope>
    <source>
        <strain evidence="13 14">DONG20-135</strain>
    </source>
</reference>
<dbReference type="AlphaFoldDB" id="A0A6N8U5D5"/>
<feature type="binding site" evidence="10">
    <location>
        <begin position="161"/>
        <end position="169"/>
    </location>
    <ligand>
        <name>GTP</name>
        <dbReference type="ChEBI" id="CHEBI:37565"/>
    </ligand>
</feature>
<evidence type="ECO:0000259" key="11">
    <source>
        <dbReference type="PROSITE" id="PS50936"/>
    </source>
</evidence>
<evidence type="ECO:0000256" key="1">
    <source>
        <dbReference type="ARBA" id="ARBA00022490"/>
    </source>
</evidence>
<dbReference type="GO" id="GO:0003924">
    <property type="term" value="F:GTPase activity"/>
    <property type="evidence" value="ECO:0007669"/>
    <property type="project" value="UniProtKB-UniRule"/>
</dbReference>
<keyword evidence="4 10" id="KW-0699">rRNA-binding</keyword>
<dbReference type="CDD" id="cd01854">
    <property type="entry name" value="YjeQ_EngC"/>
    <property type="match status" value="1"/>
</dbReference>
<dbReference type="InterPro" id="IPR012340">
    <property type="entry name" value="NA-bd_OB-fold"/>
</dbReference>
<dbReference type="PROSITE" id="PS50936">
    <property type="entry name" value="ENGC_GTPASE"/>
    <property type="match status" value="1"/>
</dbReference>
<comment type="function">
    <text evidence="10">One of several proteins that assist in the late maturation steps of the functional core of the 30S ribosomal subunit. Helps release RbfA from mature subunits. May play a role in the assembly of ribosomal proteins into the subunit. Circularly permuted GTPase that catalyzes slow GTP hydrolysis, GTPase activity is stimulated by the 30S ribosomal subunit.</text>
</comment>
<dbReference type="InterPro" id="IPR030378">
    <property type="entry name" value="G_CP_dom"/>
</dbReference>
<name>A0A6N8U5D5_9FIRM</name>
<evidence type="ECO:0000256" key="3">
    <source>
        <dbReference type="ARBA" id="ARBA00022723"/>
    </source>
</evidence>
<dbReference type="Pfam" id="PF16745">
    <property type="entry name" value="RsgA_N"/>
    <property type="match status" value="1"/>
</dbReference>
<feature type="binding site" evidence="10">
    <location>
        <begin position="111"/>
        <end position="114"/>
    </location>
    <ligand>
        <name>GTP</name>
        <dbReference type="ChEBI" id="CHEBI:37565"/>
    </ligand>
</feature>
<dbReference type="GO" id="GO:0005737">
    <property type="term" value="C:cytoplasm"/>
    <property type="evidence" value="ECO:0007669"/>
    <property type="project" value="UniProtKB-SubCell"/>
</dbReference>
<dbReference type="HAMAP" id="MF_01820">
    <property type="entry name" value="GTPase_RsgA"/>
    <property type="match status" value="1"/>
</dbReference>
<evidence type="ECO:0000256" key="7">
    <source>
        <dbReference type="ARBA" id="ARBA00022833"/>
    </source>
</evidence>
<evidence type="ECO:0000313" key="14">
    <source>
        <dbReference type="Proteomes" id="UP000434036"/>
    </source>
</evidence>
<reference evidence="13 14" key="2">
    <citation type="submission" date="2020-01" db="EMBL/GenBank/DDBJ databases">
        <title>Clostridiaceae sp. nov. isolated from the gut of human by culturomics.</title>
        <authorList>
            <person name="Chang Y."/>
        </authorList>
    </citation>
    <scope>NUCLEOTIDE SEQUENCE [LARGE SCALE GENOMIC DNA]</scope>
    <source>
        <strain evidence="13 14">DONG20-135</strain>
    </source>
</reference>
<dbReference type="RefSeq" id="WP_160624875.1">
    <property type="nucleotide sequence ID" value="NZ_WUUQ01000002.1"/>
</dbReference>
<dbReference type="GO" id="GO:0005525">
    <property type="term" value="F:GTP binding"/>
    <property type="evidence" value="ECO:0007669"/>
    <property type="project" value="UniProtKB-UniRule"/>
</dbReference>
<feature type="binding site" evidence="10">
    <location>
        <position position="242"/>
    </location>
    <ligand>
        <name>Zn(2+)</name>
        <dbReference type="ChEBI" id="CHEBI:29105"/>
    </ligand>
</feature>
<dbReference type="NCBIfam" id="TIGR00157">
    <property type="entry name" value="ribosome small subunit-dependent GTPase A"/>
    <property type="match status" value="1"/>
</dbReference>
<dbReference type="EC" id="3.6.1.-" evidence="10"/>
<dbReference type="InterPro" id="IPR027417">
    <property type="entry name" value="P-loop_NTPase"/>
</dbReference>
<keyword evidence="1 10" id="KW-0963">Cytoplasm</keyword>
<dbReference type="Gene3D" id="1.10.40.50">
    <property type="entry name" value="Probable gtpase engc, domain 3"/>
    <property type="match status" value="1"/>
</dbReference>
<dbReference type="Proteomes" id="UP000434036">
    <property type="component" value="Unassembled WGS sequence"/>
</dbReference>
<keyword evidence="7 10" id="KW-0862">Zinc</keyword>
<keyword evidence="6 10" id="KW-0378">Hydrolase</keyword>
<dbReference type="CDD" id="cd04466">
    <property type="entry name" value="S1_YloQ_GTPase"/>
    <property type="match status" value="1"/>
</dbReference>
<comment type="caution">
    <text evidence="13">The sequence shown here is derived from an EMBL/GenBank/DDBJ whole genome shotgun (WGS) entry which is preliminary data.</text>
</comment>
<keyword evidence="14" id="KW-1185">Reference proteome</keyword>
<evidence type="ECO:0000256" key="2">
    <source>
        <dbReference type="ARBA" id="ARBA00022517"/>
    </source>
</evidence>
<keyword evidence="8 10" id="KW-0694">RNA-binding</keyword>
<dbReference type="GO" id="GO:0046872">
    <property type="term" value="F:metal ion binding"/>
    <property type="evidence" value="ECO:0007669"/>
    <property type="project" value="UniProtKB-KW"/>
</dbReference>
<keyword evidence="2 10" id="KW-0690">Ribosome biogenesis</keyword>
<proteinExistence type="inferred from homology"/>
<feature type="binding site" evidence="10">
    <location>
        <position position="255"/>
    </location>
    <ligand>
        <name>Zn(2+)</name>
        <dbReference type="ChEBI" id="CHEBI:29105"/>
    </ligand>
</feature>
<evidence type="ECO:0000256" key="6">
    <source>
        <dbReference type="ARBA" id="ARBA00022801"/>
    </source>
</evidence>